<evidence type="ECO:0000313" key="19">
    <source>
        <dbReference type="Proteomes" id="UP000484885"/>
    </source>
</evidence>
<comment type="subcellular location">
    <subcellularLocation>
        <location evidence="1 15">Cytoplasm</location>
    </subcellularLocation>
</comment>
<evidence type="ECO:0000256" key="8">
    <source>
        <dbReference type="ARBA" id="ARBA00023012"/>
    </source>
</evidence>
<dbReference type="SMART" id="SM00448">
    <property type="entry name" value="REC"/>
    <property type="match status" value="1"/>
</dbReference>
<dbReference type="PROSITE" id="PS00676">
    <property type="entry name" value="SIGMA54_INTERACT_2"/>
    <property type="match status" value="1"/>
</dbReference>
<dbReference type="GO" id="GO:0006808">
    <property type="term" value="P:regulation of nitrogen utilization"/>
    <property type="evidence" value="ECO:0007669"/>
    <property type="project" value="UniProtKB-UniRule"/>
</dbReference>
<keyword evidence="6 15" id="KW-0547">Nucleotide-binding</keyword>
<dbReference type="Gene3D" id="3.40.50.2300">
    <property type="match status" value="1"/>
</dbReference>
<keyword evidence="9 15" id="KW-0805">Transcription regulation</keyword>
<dbReference type="GO" id="GO:0043565">
    <property type="term" value="F:sequence-specific DNA binding"/>
    <property type="evidence" value="ECO:0007669"/>
    <property type="project" value="InterPro"/>
</dbReference>
<dbReference type="InterPro" id="IPR003593">
    <property type="entry name" value="AAA+_ATPase"/>
</dbReference>
<dbReference type="InterPro" id="IPR058031">
    <property type="entry name" value="AAA_lid_NorR"/>
</dbReference>
<dbReference type="SUPFAM" id="SSF52540">
    <property type="entry name" value="P-loop containing nucleoside triphosphate hydrolases"/>
    <property type="match status" value="1"/>
</dbReference>
<proteinExistence type="predicted"/>
<name>A0A845UWE9_9GAMM</name>
<dbReference type="RefSeq" id="WP_164211148.1">
    <property type="nucleotide sequence ID" value="NZ_JAAGSC010000040.1"/>
</dbReference>
<evidence type="ECO:0000256" key="11">
    <source>
        <dbReference type="ARBA" id="ARBA00023159"/>
    </source>
</evidence>
<evidence type="ECO:0000256" key="6">
    <source>
        <dbReference type="ARBA" id="ARBA00022741"/>
    </source>
</evidence>
<keyword evidence="3 15" id="KW-0963">Cytoplasm</keyword>
<dbReference type="GO" id="GO:0005524">
    <property type="term" value="F:ATP binding"/>
    <property type="evidence" value="ECO:0007669"/>
    <property type="project" value="UniProtKB-KW"/>
</dbReference>
<dbReference type="Gene3D" id="1.10.10.60">
    <property type="entry name" value="Homeodomain-like"/>
    <property type="match status" value="1"/>
</dbReference>
<dbReference type="InterPro" id="IPR025662">
    <property type="entry name" value="Sigma_54_int_dom_ATP-bd_1"/>
</dbReference>
<dbReference type="FunFam" id="3.40.50.2300:FF:000018">
    <property type="entry name" value="DNA-binding transcriptional regulator NtrC"/>
    <property type="match status" value="1"/>
</dbReference>
<dbReference type="Proteomes" id="UP000484885">
    <property type="component" value="Unassembled WGS sequence"/>
</dbReference>
<keyword evidence="4 15" id="KW-0678">Repressor</keyword>
<dbReference type="GO" id="GO:0006355">
    <property type="term" value="P:regulation of DNA-templated transcription"/>
    <property type="evidence" value="ECO:0007669"/>
    <property type="project" value="InterPro"/>
</dbReference>
<dbReference type="InterPro" id="IPR002078">
    <property type="entry name" value="Sigma_54_int"/>
</dbReference>
<dbReference type="SUPFAM" id="SSF52172">
    <property type="entry name" value="CheY-like"/>
    <property type="match status" value="1"/>
</dbReference>
<dbReference type="InterPro" id="IPR011006">
    <property type="entry name" value="CheY-like_superfamily"/>
</dbReference>
<sequence length="464" mass="51268">MSDNVWVIDDDPGIRYVLEEYLTGEGWKPSVFADGDELNAAFRRGAPDLVLADIRLEGKSGLDVMQELRRRRPDLPVIIMTAYSDLDYAVRAFQGGAFEFLAKPFDLDELGRLVRKALNARPGDSDSGAPRDGLVGSSPAFQEMIRVIGRLSGSDIPVLITGETGTGKELVARALHQHSPRAGGPFVAINTAAIPEDLLESELFGHERGAFTGAADKRLGRFEQAAGGTLFLDEIGDMPLSLQSRLLRVLAEGEYYRLGGHDLVRADARIVTATHRDLPALVESGQFRADLYHRLKVITLRVPPLRERLEDVPALVRHFLREAGQEFRLPPKLADRALLEHLATLDWPGNVRELRHLCQSLVALAPAPVIGIDDLPPELHPDHRGGATKAPGWPELMTEELRQRLSREEPDVYDPLKARFEQHVARIAVDFCQGNQSEAARRLGMSRNTLARILKEPSALATSD</sequence>
<keyword evidence="10 15" id="KW-0238">DNA-binding</keyword>
<dbReference type="GO" id="GO:0000156">
    <property type="term" value="F:phosphorelay response regulator activity"/>
    <property type="evidence" value="ECO:0007669"/>
    <property type="project" value="UniProtKB-UniRule"/>
</dbReference>
<evidence type="ECO:0000256" key="4">
    <source>
        <dbReference type="ARBA" id="ARBA00022491"/>
    </source>
</evidence>
<keyword evidence="12 15" id="KW-0804">Transcription</keyword>
<dbReference type="GO" id="GO:0005737">
    <property type="term" value="C:cytoplasm"/>
    <property type="evidence" value="ECO:0007669"/>
    <property type="project" value="UniProtKB-SubCell"/>
</dbReference>
<reference evidence="18 19" key="1">
    <citation type="submission" date="2020-02" db="EMBL/GenBank/DDBJ databases">
        <authorList>
            <person name="Zhang X.-Y."/>
        </authorList>
    </citation>
    <scope>NUCLEOTIDE SEQUENCE [LARGE SCALE GENOMIC DNA]</scope>
    <source>
        <strain evidence="18 19">C33</strain>
    </source>
</reference>
<evidence type="ECO:0000256" key="14">
    <source>
        <dbReference type="PROSITE-ProRule" id="PRU00169"/>
    </source>
</evidence>
<dbReference type="InterPro" id="IPR001789">
    <property type="entry name" value="Sig_transdc_resp-reg_receiver"/>
</dbReference>
<evidence type="ECO:0000256" key="5">
    <source>
        <dbReference type="ARBA" id="ARBA00022553"/>
    </source>
</evidence>
<feature type="domain" description="Sigma-54 factor interaction" evidence="16">
    <location>
        <begin position="134"/>
        <end position="363"/>
    </location>
</feature>
<dbReference type="PANTHER" id="PTHR32071">
    <property type="entry name" value="TRANSCRIPTIONAL REGULATORY PROTEIN"/>
    <property type="match status" value="1"/>
</dbReference>
<keyword evidence="13 15" id="KW-0535">Nitrogen fixation</keyword>
<dbReference type="EMBL" id="JAAGSC010000040">
    <property type="protein sequence ID" value="NDY95767.1"/>
    <property type="molecule type" value="Genomic_DNA"/>
</dbReference>
<dbReference type="InterPro" id="IPR025943">
    <property type="entry name" value="Sigma_54_int_dom_ATP-bd_2"/>
</dbReference>
<evidence type="ECO:0000256" key="7">
    <source>
        <dbReference type="ARBA" id="ARBA00022840"/>
    </source>
</evidence>
<dbReference type="InterPro" id="IPR002197">
    <property type="entry name" value="HTH_Fis"/>
</dbReference>
<comment type="caution">
    <text evidence="18">The sequence shown here is derived from an EMBL/GenBank/DDBJ whole genome shotgun (WGS) entry which is preliminary data.</text>
</comment>
<evidence type="ECO:0000256" key="13">
    <source>
        <dbReference type="ARBA" id="ARBA00023231"/>
    </source>
</evidence>
<dbReference type="InterPro" id="IPR027417">
    <property type="entry name" value="P-loop_NTPase"/>
</dbReference>
<evidence type="ECO:0000256" key="1">
    <source>
        <dbReference type="ARBA" id="ARBA00004496"/>
    </source>
</evidence>
<evidence type="ECO:0000259" key="16">
    <source>
        <dbReference type="PROSITE" id="PS50045"/>
    </source>
</evidence>
<feature type="modified residue" description="4-aspartylphosphate" evidence="14">
    <location>
        <position position="53"/>
    </location>
</feature>
<organism evidence="18 19">
    <name type="scientific">Wenzhouxiangella limi</name>
    <dbReference type="NCBI Taxonomy" id="2707351"/>
    <lineage>
        <taxon>Bacteria</taxon>
        <taxon>Pseudomonadati</taxon>
        <taxon>Pseudomonadota</taxon>
        <taxon>Gammaproteobacteria</taxon>
        <taxon>Chromatiales</taxon>
        <taxon>Wenzhouxiangellaceae</taxon>
        <taxon>Wenzhouxiangella</taxon>
    </lineage>
</organism>
<feature type="domain" description="Response regulatory" evidence="17">
    <location>
        <begin position="4"/>
        <end position="118"/>
    </location>
</feature>
<dbReference type="SMART" id="SM00382">
    <property type="entry name" value="AAA"/>
    <property type="match status" value="1"/>
</dbReference>
<dbReference type="PANTHER" id="PTHR32071:SF95">
    <property type="entry name" value="DNA-BINDING TRANSCRIPTIONAL REGULATOR NTRC"/>
    <property type="match status" value="1"/>
</dbReference>
<dbReference type="InterPro" id="IPR025944">
    <property type="entry name" value="Sigma_54_int_dom_CS"/>
</dbReference>
<evidence type="ECO:0000256" key="9">
    <source>
        <dbReference type="ARBA" id="ARBA00023015"/>
    </source>
</evidence>
<keyword evidence="7 15" id="KW-0067">ATP-binding</keyword>
<dbReference type="Pfam" id="PF02954">
    <property type="entry name" value="HTH_8"/>
    <property type="match status" value="1"/>
</dbReference>
<comment type="function">
    <text evidence="15">Member of the two-component regulatory system NtrB/NtrC, which controls expression of the nitrogen-regulated (ntr) genes in response to nitrogen limitation. Phosphorylated NtrC binds directly to DNA and stimulates the formation of open promoter-sigma54-RNA polymerase complexes.</text>
</comment>
<gene>
    <name evidence="15 18" type="primary">ntrC</name>
    <name evidence="18" type="ORF">G3I74_08510</name>
</gene>
<keyword evidence="11 15" id="KW-0010">Activator</keyword>
<evidence type="ECO:0000259" key="17">
    <source>
        <dbReference type="PROSITE" id="PS50110"/>
    </source>
</evidence>
<evidence type="ECO:0000256" key="12">
    <source>
        <dbReference type="ARBA" id="ARBA00023163"/>
    </source>
</evidence>
<keyword evidence="5 14" id="KW-0597">Phosphoprotein</keyword>
<dbReference type="InterPro" id="IPR010114">
    <property type="entry name" value="Transcript_reg_NtrC"/>
</dbReference>
<dbReference type="PROSITE" id="PS00675">
    <property type="entry name" value="SIGMA54_INTERACT_1"/>
    <property type="match status" value="1"/>
</dbReference>
<accession>A0A845UWE9</accession>
<dbReference type="CDD" id="cd00009">
    <property type="entry name" value="AAA"/>
    <property type="match status" value="1"/>
</dbReference>
<evidence type="ECO:0000256" key="15">
    <source>
        <dbReference type="RuleBase" id="RU365013"/>
    </source>
</evidence>
<dbReference type="Pfam" id="PF00072">
    <property type="entry name" value="Response_reg"/>
    <property type="match status" value="1"/>
</dbReference>
<dbReference type="PROSITE" id="PS00688">
    <property type="entry name" value="SIGMA54_INTERACT_3"/>
    <property type="match status" value="1"/>
</dbReference>
<dbReference type="Gene3D" id="1.10.8.60">
    <property type="match status" value="1"/>
</dbReference>
<dbReference type="NCBIfam" id="TIGR01818">
    <property type="entry name" value="ntrC"/>
    <property type="match status" value="1"/>
</dbReference>
<evidence type="ECO:0000256" key="10">
    <source>
        <dbReference type="ARBA" id="ARBA00023125"/>
    </source>
</evidence>
<dbReference type="PROSITE" id="PS50045">
    <property type="entry name" value="SIGMA54_INTERACT_4"/>
    <property type="match status" value="1"/>
</dbReference>
<dbReference type="Gene3D" id="3.40.50.300">
    <property type="entry name" value="P-loop containing nucleotide triphosphate hydrolases"/>
    <property type="match status" value="1"/>
</dbReference>
<keyword evidence="19" id="KW-1185">Reference proteome</keyword>
<dbReference type="Pfam" id="PF25601">
    <property type="entry name" value="AAA_lid_14"/>
    <property type="match status" value="1"/>
</dbReference>
<keyword evidence="8 15" id="KW-0902">Two-component regulatory system</keyword>
<dbReference type="Pfam" id="PF00158">
    <property type="entry name" value="Sigma54_activat"/>
    <property type="match status" value="1"/>
</dbReference>
<evidence type="ECO:0000313" key="18">
    <source>
        <dbReference type="EMBL" id="NDY95767.1"/>
    </source>
</evidence>
<dbReference type="AlphaFoldDB" id="A0A845UWE9"/>
<evidence type="ECO:0000256" key="3">
    <source>
        <dbReference type="ARBA" id="ARBA00022490"/>
    </source>
</evidence>
<dbReference type="FunFam" id="3.40.50.300:FF:000006">
    <property type="entry name" value="DNA-binding transcriptional regulator NtrC"/>
    <property type="match status" value="1"/>
</dbReference>
<dbReference type="SUPFAM" id="SSF46689">
    <property type="entry name" value="Homeodomain-like"/>
    <property type="match status" value="1"/>
</dbReference>
<evidence type="ECO:0000256" key="2">
    <source>
        <dbReference type="ARBA" id="ARBA00019059"/>
    </source>
</evidence>
<protein>
    <recommendedName>
        <fullName evidence="2 15">DNA-binding transcriptional regulator NtrC</fullName>
    </recommendedName>
    <alternativeName>
        <fullName evidence="15">Nitrogen regulation protein NR(I)</fullName>
    </alternativeName>
</protein>
<dbReference type="PROSITE" id="PS50110">
    <property type="entry name" value="RESPONSE_REGULATORY"/>
    <property type="match status" value="1"/>
</dbReference>
<dbReference type="InterPro" id="IPR009057">
    <property type="entry name" value="Homeodomain-like_sf"/>
</dbReference>